<dbReference type="Proteomes" id="UP000268014">
    <property type="component" value="Unassembled WGS sequence"/>
</dbReference>
<feature type="chain" id="PRO_5043123696" evidence="1">
    <location>
        <begin position="21"/>
        <end position="83"/>
    </location>
</feature>
<reference evidence="4" key="1">
    <citation type="submission" date="2017-02" db="UniProtKB">
        <authorList>
            <consortium name="WormBaseParasite"/>
        </authorList>
    </citation>
    <scope>IDENTIFICATION</scope>
</reference>
<protein>
    <submittedName>
        <fullName evidence="4">Secreted protein</fullName>
    </submittedName>
</protein>
<dbReference type="AlphaFoldDB" id="A0A0N4WGI4"/>
<sequence>MEPWLRYHFLFLLALDVITCGLLDGPPNTVPHADDITLIADQLYHLIIDFLERASVTSPFVPVASQSDPVNRLRFTDMSPAFI</sequence>
<dbReference type="EMBL" id="UZAF01017170">
    <property type="protein sequence ID" value="VDO38706.1"/>
    <property type="molecule type" value="Genomic_DNA"/>
</dbReference>
<evidence type="ECO:0000256" key="1">
    <source>
        <dbReference type="SAM" id="SignalP"/>
    </source>
</evidence>
<reference evidence="2 3" key="2">
    <citation type="submission" date="2018-11" db="EMBL/GenBank/DDBJ databases">
        <authorList>
            <consortium name="Pathogen Informatics"/>
        </authorList>
    </citation>
    <scope>NUCLEOTIDE SEQUENCE [LARGE SCALE GENOMIC DNA]</scope>
    <source>
        <strain evidence="2 3">MHpl1</strain>
    </source>
</reference>
<evidence type="ECO:0000313" key="4">
    <source>
        <dbReference type="WBParaSite" id="HPLM_0000992001-mRNA-1"/>
    </source>
</evidence>
<name>A0A0N4WGI4_HAEPC</name>
<feature type="signal peptide" evidence="1">
    <location>
        <begin position="1"/>
        <end position="20"/>
    </location>
</feature>
<gene>
    <name evidence="2" type="ORF">HPLM_LOCUS9912</name>
</gene>
<keyword evidence="3" id="KW-1185">Reference proteome</keyword>
<proteinExistence type="predicted"/>
<evidence type="ECO:0000313" key="3">
    <source>
        <dbReference type="Proteomes" id="UP000268014"/>
    </source>
</evidence>
<accession>A0A0N4WGI4</accession>
<organism evidence="4">
    <name type="scientific">Haemonchus placei</name>
    <name type="common">Barber's pole worm</name>
    <dbReference type="NCBI Taxonomy" id="6290"/>
    <lineage>
        <taxon>Eukaryota</taxon>
        <taxon>Metazoa</taxon>
        <taxon>Ecdysozoa</taxon>
        <taxon>Nematoda</taxon>
        <taxon>Chromadorea</taxon>
        <taxon>Rhabditida</taxon>
        <taxon>Rhabditina</taxon>
        <taxon>Rhabditomorpha</taxon>
        <taxon>Strongyloidea</taxon>
        <taxon>Trichostrongylidae</taxon>
        <taxon>Haemonchus</taxon>
    </lineage>
</organism>
<dbReference type="WBParaSite" id="HPLM_0000992001-mRNA-1">
    <property type="protein sequence ID" value="HPLM_0000992001-mRNA-1"/>
    <property type="gene ID" value="HPLM_0000992001"/>
</dbReference>
<evidence type="ECO:0000313" key="2">
    <source>
        <dbReference type="EMBL" id="VDO38706.1"/>
    </source>
</evidence>
<keyword evidence="1" id="KW-0732">Signal</keyword>